<proteinExistence type="predicted"/>
<protein>
    <submittedName>
        <fullName evidence="2">Uncharacterized protein</fullName>
    </submittedName>
</protein>
<reference evidence="3" key="1">
    <citation type="journal article" date="2019" name="Int. J. Syst. Evol. Microbiol.">
        <title>The Global Catalogue of Microorganisms (GCM) 10K type strain sequencing project: providing services to taxonomists for standard genome sequencing and annotation.</title>
        <authorList>
            <consortium name="The Broad Institute Genomics Platform"/>
            <consortium name="The Broad Institute Genome Sequencing Center for Infectious Disease"/>
            <person name="Wu L."/>
            <person name="Ma J."/>
        </authorList>
    </citation>
    <scope>NUCLEOTIDE SEQUENCE [LARGE SCALE GENOMIC DNA]</scope>
    <source>
        <strain evidence="3">JCM 4816</strain>
    </source>
</reference>
<accession>A0ABP6TFM8</accession>
<organism evidence="2 3">
    <name type="scientific">Streptomyces prasinosporus</name>
    <dbReference type="NCBI Taxonomy" id="68256"/>
    <lineage>
        <taxon>Bacteria</taxon>
        <taxon>Bacillati</taxon>
        <taxon>Actinomycetota</taxon>
        <taxon>Actinomycetes</taxon>
        <taxon>Kitasatosporales</taxon>
        <taxon>Streptomycetaceae</taxon>
        <taxon>Streptomyces</taxon>
        <taxon>Streptomyces albogriseolus group</taxon>
    </lineage>
</organism>
<sequence length="113" mass="11722">MGLDASSPGAGPVAVQRGVPAGAERRAAELYWDAFGRKLGPALNPADKAVPFIAALVRGGARSDRHRSLAQLGSPRVGPQPSHREQVGPPPAGNAYAGSRLVGLRVLIHTWST</sequence>
<evidence type="ECO:0000256" key="1">
    <source>
        <dbReference type="SAM" id="MobiDB-lite"/>
    </source>
</evidence>
<evidence type="ECO:0000313" key="3">
    <source>
        <dbReference type="Proteomes" id="UP001501455"/>
    </source>
</evidence>
<comment type="caution">
    <text evidence="2">The sequence shown here is derived from an EMBL/GenBank/DDBJ whole genome shotgun (WGS) entry which is preliminary data.</text>
</comment>
<dbReference type="EMBL" id="BAAAXF010000014">
    <property type="protein sequence ID" value="GAA3494013.1"/>
    <property type="molecule type" value="Genomic_DNA"/>
</dbReference>
<dbReference type="Proteomes" id="UP001501455">
    <property type="component" value="Unassembled WGS sequence"/>
</dbReference>
<feature type="region of interest" description="Disordered" evidence="1">
    <location>
        <begin position="64"/>
        <end position="95"/>
    </location>
</feature>
<gene>
    <name evidence="2" type="ORF">GCM10019016_011120</name>
</gene>
<evidence type="ECO:0000313" key="2">
    <source>
        <dbReference type="EMBL" id="GAA3494013.1"/>
    </source>
</evidence>
<name>A0ABP6TFM8_9ACTN</name>
<keyword evidence="3" id="KW-1185">Reference proteome</keyword>